<sequence>MSTSCFYQQEGFKILLEIPERRQPMTANQILWTLRSMIVSVGRLKPTVYPERRNHGILIGFWLAVPLLGSCSATGCSVPGLVVLFLGVCWVPGLAVLFLGVCWVPGCSVFGAGCWEAGLLGSWVGRALFFGFCPCFDWVNGRLFGFHFFPIYRVVCYCFRMSVWVSRRRPAYAFVEFDDRRDALEAIEELDADDGRRIMEVFDFESSVLGFPLLALAGPSGALEQWSSLDLFFSRPLGSRNFSSF</sequence>
<dbReference type="Proteomes" id="UP000775213">
    <property type="component" value="Unassembled WGS sequence"/>
</dbReference>
<proteinExistence type="predicted"/>
<evidence type="ECO:0000256" key="1">
    <source>
        <dbReference type="SAM" id="Phobius"/>
    </source>
</evidence>
<dbReference type="GO" id="GO:0003676">
    <property type="term" value="F:nucleic acid binding"/>
    <property type="evidence" value="ECO:0007669"/>
    <property type="project" value="InterPro"/>
</dbReference>
<dbReference type="AlphaFoldDB" id="A0AAV7FLR7"/>
<feature type="transmembrane region" description="Helical" evidence="1">
    <location>
        <begin position="117"/>
        <end position="139"/>
    </location>
</feature>
<dbReference type="EMBL" id="JAGFBR010000767">
    <property type="protein sequence ID" value="KAH0435514.1"/>
    <property type="molecule type" value="Genomic_DNA"/>
</dbReference>
<feature type="transmembrane region" description="Helical" evidence="1">
    <location>
        <begin position="81"/>
        <end position="105"/>
    </location>
</feature>
<evidence type="ECO:0008006" key="4">
    <source>
        <dbReference type="Google" id="ProtNLM"/>
    </source>
</evidence>
<evidence type="ECO:0000313" key="2">
    <source>
        <dbReference type="EMBL" id="KAH0435514.1"/>
    </source>
</evidence>
<dbReference type="Gene3D" id="3.30.70.330">
    <property type="match status" value="1"/>
</dbReference>
<dbReference type="SUPFAM" id="SSF54928">
    <property type="entry name" value="RNA-binding domain, RBD"/>
    <property type="match status" value="1"/>
</dbReference>
<comment type="caution">
    <text evidence="2">The sequence shown here is derived from an EMBL/GenBank/DDBJ whole genome shotgun (WGS) entry which is preliminary data.</text>
</comment>
<keyword evidence="1" id="KW-0472">Membrane</keyword>
<dbReference type="InterPro" id="IPR012677">
    <property type="entry name" value="Nucleotide-bd_a/b_plait_sf"/>
</dbReference>
<feature type="transmembrane region" description="Helical" evidence="1">
    <location>
        <begin position="55"/>
        <end position="75"/>
    </location>
</feature>
<accession>A0AAV7FLR7</accession>
<keyword evidence="3" id="KW-1185">Reference proteome</keyword>
<gene>
    <name evidence="2" type="ORF">IEQ34_026595</name>
</gene>
<name>A0AAV7FLR7_DENCH</name>
<protein>
    <recommendedName>
        <fullName evidence="4">RRM domain-containing protein</fullName>
    </recommendedName>
</protein>
<reference evidence="2 3" key="1">
    <citation type="journal article" date="2021" name="Hortic Res">
        <title>Chromosome-scale assembly of the Dendrobium chrysotoxum genome enhances the understanding of orchid evolution.</title>
        <authorList>
            <person name="Zhang Y."/>
            <person name="Zhang G.Q."/>
            <person name="Zhang D."/>
            <person name="Liu X.D."/>
            <person name="Xu X.Y."/>
            <person name="Sun W.H."/>
            <person name="Yu X."/>
            <person name="Zhu X."/>
            <person name="Wang Z.W."/>
            <person name="Zhao X."/>
            <person name="Zhong W.Y."/>
            <person name="Chen H."/>
            <person name="Yin W.L."/>
            <person name="Huang T."/>
            <person name="Niu S.C."/>
            <person name="Liu Z.J."/>
        </authorList>
    </citation>
    <scope>NUCLEOTIDE SEQUENCE [LARGE SCALE GENOMIC DNA]</scope>
    <source>
        <strain evidence="2">Lindl</strain>
    </source>
</reference>
<keyword evidence="1" id="KW-0812">Transmembrane</keyword>
<feature type="transmembrane region" description="Helical" evidence="1">
    <location>
        <begin position="145"/>
        <end position="165"/>
    </location>
</feature>
<dbReference type="InterPro" id="IPR035979">
    <property type="entry name" value="RBD_domain_sf"/>
</dbReference>
<organism evidence="2 3">
    <name type="scientific">Dendrobium chrysotoxum</name>
    <name type="common">Orchid</name>
    <dbReference type="NCBI Taxonomy" id="161865"/>
    <lineage>
        <taxon>Eukaryota</taxon>
        <taxon>Viridiplantae</taxon>
        <taxon>Streptophyta</taxon>
        <taxon>Embryophyta</taxon>
        <taxon>Tracheophyta</taxon>
        <taxon>Spermatophyta</taxon>
        <taxon>Magnoliopsida</taxon>
        <taxon>Liliopsida</taxon>
        <taxon>Asparagales</taxon>
        <taxon>Orchidaceae</taxon>
        <taxon>Epidendroideae</taxon>
        <taxon>Malaxideae</taxon>
        <taxon>Dendrobiinae</taxon>
        <taxon>Dendrobium</taxon>
    </lineage>
</organism>
<evidence type="ECO:0000313" key="3">
    <source>
        <dbReference type="Proteomes" id="UP000775213"/>
    </source>
</evidence>
<keyword evidence="1" id="KW-1133">Transmembrane helix</keyword>